<feature type="transmembrane region" description="Helical" evidence="7">
    <location>
        <begin position="85"/>
        <end position="106"/>
    </location>
</feature>
<name>A0A8J4EPV2_9ACTN</name>
<evidence type="ECO:0000313" key="9">
    <source>
        <dbReference type="Proteomes" id="UP000614996"/>
    </source>
</evidence>
<keyword evidence="4 7" id="KW-1133">Transmembrane helix</keyword>
<feature type="compositionally biased region" description="Basic and acidic residues" evidence="6">
    <location>
        <begin position="58"/>
        <end position="68"/>
    </location>
</feature>
<dbReference type="AlphaFoldDB" id="A0A8J4EPV2"/>
<accession>A0A8J4EPV2</accession>
<sequence length="476" mass="48929">MSSDDEKPADDSGAAGHTPGRDDEPTGQPTPASRAGDPDAKPTGGTPKAQDGKGGTPKARDGKAGDPRRTRTAIVIDALTTANTATVTVLAVVLALVVGALVIALSDQQVLDSMQYFFSRPGDTFSAAWQAVSTAYAALFTGSIVDPETLNYAWWGMASWTQVLTPISETLTYAAPLIGTGLAVGLAFRAGMFNIGAQGQAMMGAIGAGLVGFVLPWPPVIGVIAAVLGGLLGGSIWGLIAGWLKAKFGAHEVITTIMLNYIAAPSFVTWLVVQHGIQQPGRNDPISKPVVDNAQLPHLFGSGLRANLAIILVVAAAIGVSWLLRRSTLGFEFRAVGSNPNASRTAGINIDRTYLLVMIFAGALAGLGGAAIVLGNTPNSITPSVVGNIGFDGITVALLGRGKPVGTVLAGLLFGALQAGASQMQVTSQIPLEVSTIIQSLIVIFVAAPALVKAVFRLRAQRVGTIGQNLAKGWNG</sequence>
<evidence type="ECO:0000256" key="2">
    <source>
        <dbReference type="ARBA" id="ARBA00022475"/>
    </source>
</evidence>
<keyword evidence="3 7" id="KW-0812">Transmembrane</keyword>
<dbReference type="RefSeq" id="WP_207128764.1">
    <property type="nucleotide sequence ID" value="NZ_BOPO01000130.1"/>
</dbReference>
<feature type="transmembrane region" description="Helical" evidence="7">
    <location>
        <begin position="437"/>
        <end position="456"/>
    </location>
</feature>
<evidence type="ECO:0000313" key="8">
    <source>
        <dbReference type="EMBL" id="GIL31193.1"/>
    </source>
</evidence>
<evidence type="ECO:0000256" key="5">
    <source>
        <dbReference type="ARBA" id="ARBA00023136"/>
    </source>
</evidence>
<feature type="transmembrane region" description="Helical" evidence="7">
    <location>
        <begin position="170"/>
        <end position="188"/>
    </location>
</feature>
<dbReference type="InterPro" id="IPR001851">
    <property type="entry name" value="ABC_transp_permease"/>
</dbReference>
<evidence type="ECO:0000256" key="3">
    <source>
        <dbReference type="ARBA" id="ARBA00022692"/>
    </source>
</evidence>
<gene>
    <name evidence="8" type="ORF">NUM_64470</name>
</gene>
<feature type="transmembrane region" description="Helical" evidence="7">
    <location>
        <begin position="195"/>
        <end position="215"/>
    </location>
</feature>
<organism evidence="8 9">
    <name type="scientific">Actinocatenispora comari</name>
    <dbReference type="NCBI Taxonomy" id="2807577"/>
    <lineage>
        <taxon>Bacteria</taxon>
        <taxon>Bacillati</taxon>
        <taxon>Actinomycetota</taxon>
        <taxon>Actinomycetes</taxon>
        <taxon>Micromonosporales</taxon>
        <taxon>Micromonosporaceae</taxon>
        <taxon>Actinocatenispora</taxon>
    </lineage>
</organism>
<dbReference type="EMBL" id="BOPO01000130">
    <property type="protein sequence ID" value="GIL31193.1"/>
    <property type="molecule type" value="Genomic_DNA"/>
</dbReference>
<keyword evidence="2" id="KW-1003">Cell membrane</keyword>
<comment type="subcellular location">
    <subcellularLocation>
        <location evidence="1">Cell membrane</location>
        <topology evidence="1">Multi-pass membrane protein</topology>
    </subcellularLocation>
</comment>
<comment type="caution">
    <text evidence="8">The sequence shown here is derived from an EMBL/GenBank/DDBJ whole genome shotgun (WGS) entry which is preliminary data.</text>
</comment>
<keyword evidence="9" id="KW-1185">Reference proteome</keyword>
<evidence type="ECO:0000256" key="6">
    <source>
        <dbReference type="SAM" id="MobiDB-lite"/>
    </source>
</evidence>
<dbReference type="CDD" id="cd06580">
    <property type="entry name" value="TM_PBP1_transp_TpRbsC_like"/>
    <property type="match status" value="1"/>
</dbReference>
<dbReference type="PANTHER" id="PTHR47089">
    <property type="entry name" value="ABC TRANSPORTER, PERMEASE PROTEIN"/>
    <property type="match status" value="1"/>
</dbReference>
<feature type="transmembrane region" description="Helical" evidence="7">
    <location>
        <begin position="306"/>
        <end position="324"/>
    </location>
</feature>
<dbReference type="Pfam" id="PF02653">
    <property type="entry name" value="BPD_transp_2"/>
    <property type="match status" value="1"/>
</dbReference>
<feature type="region of interest" description="Disordered" evidence="6">
    <location>
        <begin position="1"/>
        <end position="68"/>
    </location>
</feature>
<protein>
    <recommendedName>
        <fullName evidence="10">ABC transporter permease</fullName>
    </recommendedName>
</protein>
<feature type="compositionally biased region" description="Basic and acidic residues" evidence="6">
    <location>
        <begin position="1"/>
        <end position="10"/>
    </location>
</feature>
<evidence type="ECO:0008006" key="10">
    <source>
        <dbReference type="Google" id="ProtNLM"/>
    </source>
</evidence>
<reference evidence="9" key="1">
    <citation type="journal article" date="2021" name="Int. J. Syst. Evol. Microbiol.">
        <title>Actinocatenispora comari sp. nov., an endophytic actinomycete isolated from aerial parts of Comarum salesowianum.</title>
        <authorList>
            <person name="Oyunbileg N."/>
            <person name="Iizaka Y."/>
            <person name="Hamada M."/>
            <person name="Davaapurev B.O."/>
            <person name="Fukumoto A."/>
            <person name="Tsetseg B."/>
            <person name="Kato F."/>
            <person name="Tamura T."/>
            <person name="Batkhuu J."/>
            <person name="Anzai Y."/>
        </authorList>
    </citation>
    <scope>NUCLEOTIDE SEQUENCE [LARGE SCALE GENOMIC DNA]</scope>
    <source>
        <strain evidence="9">NUM-2625</strain>
    </source>
</reference>
<keyword evidence="5 7" id="KW-0472">Membrane</keyword>
<dbReference type="Proteomes" id="UP000614996">
    <property type="component" value="Unassembled WGS sequence"/>
</dbReference>
<proteinExistence type="predicted"/>
<feature type="transmembrane region" description="Helical" evidence="7">
    <location>
        <begin position="127"/>
        <end position="145"/>
    </location>
</feature>
<dbReference type="GO" id="GO:0005886">
    <property type="term" value="C:plasma membrane"/>
    <property type="evidence" value="ECO:0007669"/>
    <property type="project" value="UniProtKB-SubCell"/>
</dbReference>
<evidence type="ECO:0000256" key="1">
    <source>
        <dbReference type="ARBA" id="ARBA00004651"/>
    </source>
</evidence>
<dbReference type="GO" id="GO:0022857">
    <property type="term" value="F:transmembrane transporter activity"/>
    <property type="evidence" value="ECO:0007669"/>
    <property type="project" value="InterPro"/>
</dbReference>
<feature type="transmembrane region" description="Helical" evidence="7">
    <location>
        <begin position="354"/>
        <end position="375"/>
    </location>
</feature>
<feature type="transmembrane region" description="Helical" evidence="7">
    <location>
        <begin position="253"/>
        <end position="273"/>
    </location>
</feature>
<evidence type="ECO:0000256" key="4">
    <source>
        <dbReference type="ARBA" id="ARBA00022989"/>
    </source>
</evidence>
<evidence type="ECO:0000256" key="7">
    <source>
        <dbReference type="SAM" id="Phobius"/>
    </source>
</evidence>
<feature type="transmembrane region" description="Helical" evidence="7">
    <location>
        <begin position="221"/>
        <end position="241"/>
    </location>
</feature>
<dbReference type="PANTHER" id="PTHR47089:SF1">
    <property type="entry name" value="GUANOSINE ABC TRANSPORTER PERMEASE PROTEIN NUPP"/>
    <property type="match status" value="1"/>
</dbReference>